<dbReference type="SUPFAM" id="SSF54909">
    <property type="entry name" value="Dimeric alpha+beta barrel"/>
    <property type="match status" value="1"/>
</dbReference>
<evidence type="ECO:0000259" key="2">
    <source>
        <dbReference type="PROSITE" id="PS51502"/>
    </source>
</evidence>
<dbReference type="InterPro" id="IPR044662">
    <property type="entry name" value="HS1/DABB1-like"/>
</dbReference>
<name>A0A4R3I221_PAULE</name>
<dbReference type="Gene3D" id="3.30.70.100">
    <property type="match status" value="1"/>
</dbReference>
<dbReference type="Proteomes" id="UP000295382">
    <property type="component" value="Unassembled WGS sequence"/>
</dbReference>
<dbReference type="Pfam" id="PF07876">
    <property type="entry name" value="Dabb"/>
    <property type="match status" value="1"/>
</dbReference>
<comment type="subunit">
    <text evidence="1">Homodimer.</text>
</comment>
<dbReference type="EMBL" id="SLZQ01000001">
    <property type="protein sequence ID" value="TCS39063.1"/>
    <property type="molecule type" value="Genomic_DNA"/>
</dbReference>
<evidence type="ECO:0000313" key="3">
    <source>
        <dbReference type="EMBL" id="TCS39063.1"/>
    </source>
</evidence>
<protein>
    <submittedName>
        <fullName evidence="3">Stress responsive alpha/beta barrel protein</fullName>
    </submittedName>
</protein>
<keyword evidence="4" id="KW-1185">Reference proteome</keyword>
<proteinExistence type="predicted"/>
<dbReference type="PROSITE" id="PS51502">
    <property type="entry name" value="S_R_A_B_BARREL"/>
    <property type="match status" value="1"/>
</dbReference>
<dbReference type="OrthoDB" id="9816070at2"/>
<evidence type="ECO:0000313" key="4">
    <source>
        <dbReference type="Proteomes" id="UP000295382"/>
    </source>
</evidence>
<reference evidence="3 4" key="1">
    <citation type="submission" date="2019-03" db="EMBL/GenBank/DDBJ databases">
        <title>Genomic Encyclopedia of Type Strains, Phase IV (KMG-IV): sequencing the most valuable type-strain genomes for metagenomic binning, comparative biology and taxonomic classification.</title>
        <authorList>
            <person name="Goeker M."/>
        </authorList>
    </citation>
    <scope>NUCLEOTIDE SEQUENCE [LARGE SCALE GENOMIC DNA]</scope>
    <source>
        <strain evidence="3 4">DSM 7445</strain>
    </source>
</reference>
<accession>A0A4R3I221</accession>
<comment type="caution">
    <text evidence="3">The sequence shown here is derived from an EMBL/GenBank/DDBJ whole genome shotgun (WGS) entry which is preliminary data.</text>
</comment>
<dbReference type="PANTHER" id="PTHR33178:SF10">
    <property type="entry name" value="STRESS-RESPONSE A_B BARREL DOMAIN-CONTAINING PROTEIN"/>
    <property type="match status" value="1"/>
</dbReference>
<dbReference type="RefSeq" id="WP_132256163.1">
    <property type="nucleotide sequence ID" value="NZ_SLZQ01000001.1"/>
</dbReference>
<organism evidence="3 4">
    <name type="scientific">Paucimonas lemoignei</name>
    <name type="common">Pseudomonas lemoignei</name>
    <dbReference type="NCBI Taxonomy" id="29443"/>
    <lineage>
        <taxon>Bacteria</taxon>
        <taxon>Pseudomonadati</taxon>
        <taxon>Pseudomonadota</taxon>
        <taxon>Betaproteobacteria</taxon>
        <taxon>Burkholderiales</taxon>
        <taxon>Burkholderiaceae</taxon>
        <taxon>Paucimonas</taxon>
    </lineage>
</organism>
<evidence type="ECO:0000256" key="1">
    <source>
        <dbReference type="ARBA" id="ARBA00011738"/>
    </source>
</evidence>
<feature type="domain" description="Stress-response A/B barrel" evidence="2">
    <location>
        <begin position="2"/>
        <end position="93"/>
    </location>
</feature>
<dbReference type="AlphaFoldDB" id="A0A4R3I221"/>
<dbReference type="InterPro" id="IPR011008">
    <property type="entry name" value="Dimeric_a/b-barrel"/>
</dbReference>
<sequence>MFSHTVLLKFTRSDEDFFKQIRDYTERMRAECDGVKELHFVQNESSRSSGFTHGFITSFVDEAAHDRYQNVPVHIELKQYMMPHVSDLVVLDSTIS</sequence>
<dbReference type="PANTHER" id="PTHR33178">
    <property type="match status" value="1"/>
</dbReference>
<dbReference type="InterPro" id="IPR013097">
    <property type="entry name" value="Dabb"/>
</dbReference>
<dbReference type="SMART" id="SM00886">
    <property type="entry name" value="Dabb"/>
    <property type="match status" value="1"/>
</dbReference>
<gene>
    <name evidence="3" type="ORF">EDC30_10113</name>
</gene>